<protein>
    <submittedName>
        <fullName evidence="1">XkdX family protein</fullName>
    </submittedName>
</protein>
<dbReference type="RefSeq" id="WP_304414990.1">
    <property type="nucleotide sequence ID" value="NZ_OY569118.1"/>
</dbReference>
<name>A0AA48M5I0_9BACL</name>
<dbReference type="KEGG" id="bayd:BSPP4475_01725"/>
<dbReference type="AlphaFoldDB" id="A0AA48M5I0"/>
<evidence type="ECO:0000313" key="2">
    <source>
        <dbReference type="Proteomes" id="UP001189619"/>
    </source>
</evidence>
<organism evidence="1 2">
    <name type="scientific">Brevibacillus aydinogluensis</name>
    <dbReference type="NCBI Taxonomy" id="927786"/>
    <lineage>
        <taxon>Bacteria</taxon>
        <taxon>Bacillati</taxon>
        <taxon>Bacillota</taxon>
        <taxon>Bacilli</taxon>
        <taxon>Bacillales</taxon>
        <taxon>Paenibacillaceae</taxon>
        <taxon>Brevibacillus</taxon>
    </lineage>
</organism>
<proteinExistence type="predicted"/>
<accession>A0AA48M5I0</accession>
<reference evidence="1" key="1">
    <citation type="submission" date="2023-07" db="EMBL/GenBank/DDBJ databases">
        <authorList>
            <person name="Ivanov I."/>
            <person name="Teneva D."/>
            <person name="Stoikov I."/>
        </authorList>
    </citation>
    <scope>NUCLEOTIDE SEQUENCE</scope>
    <source>
        <strain evidence="1">4475</strain>
    </source>
</reference>
<evidence type="ECO:0000313" key="1">
    <source>
        <dbReference type="EMBL" id="CAJ1001044.1"/>
    </source>
</evidence>
<dbReference type="Pfam" id="PF09693">
    <property type="entry name" value="Phage_XkdX"/>
    <property type="match status" value="1"/>
</dbReference>
<dbReference type="Proteomes" id="UP001189619">
    <property type="component" value="Chromosome"/>
</dbReference>
<dbReference type="InterPro" id="IPR010022">
    <property type="entry name" value="XkdX"/>
</dbReference>
<keyword evidence="2" id="KW-1185">Reference proteome</keyword>
<sequence>MASKLYSYCLMRWQSGAWGEDQLTTAVQKGYITENEKTEIITNPQQTTE</sequence>
<dbReference type="EMBL" id="OY569118">
    <property type="protein sequence ID" value="CAJ1001044.1"/>
    <property type="molecule type" value="Genomic_DNA"/>
</dbReference>
<gene>
    <name evidence="1" type="primary">xkdX</name>
    <name evidence="1" type="ORF">BSPP4475_01725</name>
</gene>